<gene>
    <name evidence="2" type="ORF">PMEA_00006982</name>
</gene>
<dbReference type="SMART" id="SM00028">
    <property type="entry name" value="TPR"/>
    <property type="match status" value="5"/>
</dbReference>
<dbReference type="EMBL" id="CALNXJ010000015">
    <property type="protein sequence ID" value="CAH3115661.1"/>
    <property type="molecule type" value="Genomic_DNA"/>
</dbReference>
<feature type="compositionally biased region" description="Basic and acidic residues" evidence="1">
    <location>
        <begin position="330"/>
        <end position="339"/>
    </location>
</feature>
<protein>
    <recommendedName>
        <fullName evidence="4">Tetratricopeptide repeat protein 39B</fullName>
    </recommendedName>
</protein>
<accession>A0AAU9WFL5</accession>
<evidence type="ECO:0008006" key="4">
    <source>
        <dbReference type="Google" id="ProtNLM"/>
    </source>
</evidence>
<keyword evidence="3" id="KW-1185">Reference proteome</keyword>
<dbReference type="Gene3D" id="1.25.40.10">
    <property type="entry name" value="Tetratricopeptide repeat domain"/>
    <property type="match status" value="2"/>
</dbReference>
<dbReference type="PANTHER" id="PTHR31859">
    <property type="entry name" value="TETRATRICOPEPTIDE REPEAT PROTEIN 39 FAMILY MEMBER"/>
    <property type="match status" value="1"/>
</dbReference>
<evidence type="ECO:0000256" key="1">
    <source>
        <dbReference type="SAM" id="MobiDB-lite"/>
    </source>
</evidence>
<dbReference type="SUPFAM" id="SSF48452">
    <property type="entry name" value="TPR-like"/>
    <property type="match status" value="1"/>
</dbReference>
<feature type="region of interest" description="Disordered" evidence="1">
    <location>
        <begin position="326"/>
        <end position="402"/>
    </location>
</feature>
<dbReference type="Proteomes" id="UP001159428">
    <property type="component" value="Unassembled WGS sequence"/>
</dbReference>
<organism evidence="2 3">
    <name type="scientific">Pocillopora meandrina</name>
    <dbReference type="NCBI Taxonomy" id="46732"/>
    <lineage>
        <taxon>Eukaryota</taxon>
        <taxon>Metazoa</taxon>
        <taxon>Cnidaria</taxon>
        <taxon>Anthozoa</taxon>
        <taxon>Hexacorallia</taxon>
        <taxon>Scleractinia</taxon>
        <taxon>Astrocoeniina</taxon>
        <taxon>Pocilloporidae</taxon>
        <taxon>Pocillopora</taxon>
    </lineage>
</organism>
<evidence type="ECO:0000313" key="3">
    <source>
        <dbReference type="Proteomes" id="UP001159428"/>
    </source>
</evidence>
<name>A0AAU9WFL5_9CNID</name>
<dbReference type="InterPro" id="IPR019734">
    <property type="entry name" value="TPR_rpt"/>
</dbReference>
<proteinExistence type="predicted"/>
<dbReference type="AlphaFoldDB" id="A0AAU9WFL5"/>
<evidence type="ECO:0000313" key="2">
    <source>
        <dbReference type="EMBL" id="CAH3115661.1"/>
    </source>
</evidence>
<dbReference type="InterPro" id="IPR019412">
    <property type="entry name" value="IML2/TPR_39"/>
</dbReference>
<sequence length="983" mass="113474">MCAMVLLAYHSVITYYLGNGEGDVMYAKEILQPHLKAFPKGAIFLYYAGRIKQVQGKVDEVTNDSIAVQSEWKQFHHICYWELMWCYSYEGDWATAYHYASVLLKESRWSRTSYMYLKACFRVMARITNLELAREDDQGQKDTDERLPEYKQCIAGKSVPFEKFSIHKANKYLEQGNHLFLPGMELILLWNGFKVLHRRPDLVEPMLKLVQTSLVELEETKGKNTNYMDDLCLGYLLQGMCYRCVNKPKEAMESLLNAVNRSKDLVKDFYLAPFACAEVGFLYLEEGDLDQAKEYLNKTRKDYENHLLQSRLHFRIHSALQEIKHRRKQAKEAAKMEKKQSKRSKNGVTNNNSSIDEDSISISLGGSESLSRQDSNSSFETAPEYSSEDDRDLGDMERDSNNDSLTMAEAVKMITKAYDLCFSNKFLQAKADIEPWINKSMYHAVAYSSIMCIQALLKFEQPAIQKASESVKLAVNICERQRKKPTWSETFSSWIWSSAYDEFSMEEKHAELCYTECLLLDALLTFIQDDNLVSFVWGALKIRTCYQNYKTCLEMIADQPHSLSQSPLEKDFEAGVHFGIGGFNLVLSLLPPIIIKLLEWVGFSGDRFLGINHLHKGSKGQSLRSPLCSLLLLAYHTWITQYLGNGDGDIDQSEEILQPLLTTFPKGSLFLFYDGRIKQVRGKLEEAINRYKHSITIQSEIKQFHHIFYWELMWCHACKGDWAEAYQYAGNLFEESMWSKTVYMHLKASFKLTARLANQPISDEEGRHTESFMFRRLPDFKQRIAGQSLPFEDFAIHKANKYFEQKGRLFLPGVNENYVDDLCLGKLLQGMCHRCLNNRKEAMECLRNSFDRSKDLKQDFYLAPYGCAEIGFLYLDEGDLGRAQEYLERARKHRDHLLQSLLHLRIHGALQKIEQNSVSVGRPQVAHGQEFVQNGTQNELQIMNSEEMTESEDFFDAEEEGSNLCRQDSNSSFDIISDFSDEV</sequence>
<dbReference type="PANTHER" id="PTHR31859:SF9">
    <property type="entry name" value="TETRATRICOPEPTIDE REPEAT PROTEIN 39B"/>
    <property type="match status" value="1"/>
</dbReference>
<reference evidence="2 3" key="1">
    <citation type="submission" date="2022-05" db="EMBL/GenBank/DDBJ databases">
        <authorList>
            <consortium name="Genoscope - CEA"/>
            <person name="William W."/>
        </authorList>
    </citation>
    <scope>NUCLEOTIDE SEQUENCE [LARGE SCALE GENOMIC DNA]</scope>
</reference>
<dbReference type="Pfam" id="PF10300">
    <property type="entry name" value="Iml2-TPR_39"/>
    <property type="match status" value="2"/>
</dbReference>
<feature type="compositionally biased region" description="Low complexity" evidence="1">
    <location>
        <begin position="360"/>
        <end position="370"/>
    </location>
</feature>
<comment type="caution">
    <text evidence="2">The sequence shown here is derived from an EMBL/GenBank/DDBJ whole genome shotgun (WGS) entry which is preliminary data.</text>
</comment>
<dbReference type="InterPro" id="IPR011990">
    <property type="entry name" value="TPR-like_helical_dom_sf"/>
</dbReference>